<evidence type="ECO:0000313" key="2">
    <source>
        <dbReference type="Proteomes" id="UP000507470"/>
    </source>
</evidence>
<dbReference type="EMBL" id="CACVKT020004142">
    <property type="protein sequence ID" value="CAC5388170.1"/>
    <property type="molecule type" value="Genomic_DNA"/>
</dbReference>
<evidence type="ECO:0000313" key="1">
    <source>
        <dbReference type="EMBL" id="CAC5388170.1"/>
    </source>
</evidence>
<dbReference type="AlphaFoldDB" id="A0A6J8BZ17"/>
<proteinExistence type="predicted"/>
<organism evidence="1 2">
    <name type="scientific">Mytilus coruscus</name>
    <name type="common">Sea mussel</name>
    <dbReference type="NCBI Taxonomy" id="42192"/>
    <lineage>
        <taxon>Eukaryota</taxon>
        <taxon>Metazoa</taxon>
        <taxon>Spiralia</taxon>
        <taxon>Lophotrochozoa</taxon>
        <taxon>Mollusca</taxon>
        <taxon>Bivalvia</taxon>
        <taxon>Autobranchia</taxon>
        <taxon>Pteriomorphia</taxon>
        <taxon>Mytilida</taxon>
        <taxon>Mytiloidea</taxon>
        <taxon>Mytilidae</taxon>
        <taxon>Mytilinae</taxon>
        <taxon>Mytilus</taxon>
    </lineage>
</organism>
<reference evidence="1 2" key="1">
    <citation type="submission" date="2020-06" db="EMBL/GenBank/DDBJ databases">
        <authorList>
            <person name="Li R."/>
            <person name="Bekaert M."/>
        </authorList>
    </citation>
    <scope>NUCLEOTIDE SEQUENCE [LARGE SCALE GENOMIC DNA]</scope>
    <source>
        <strain evidence="2">wild</strain>
    </source>
</reference>
<dbReference type="Proteomes" id="UP000507470">
    <property type="component" value="Unassembled WGS sequence"/>
</dbReference>
<protein>
    <submittedName>
        <fullName evidence="1">Uncharacterized protein</fullName>
    </submittedName>
</protein>
<keyword evidence="2" id="KW-1185">Reference proteome</keyword>
<accession>A0A6J8BZ17</accession>
<gene>
    <name evidence="1" type="ORF">MCOR_23449</name>
</gene>
<name>A0A6J8BZ17_MYTCO</name>
<sequence length="175" mass="20004">MDNVDAKYQGQPYLSQEQGMQLPGSYVQIQECETDTHVKLEHEEGAANFESTPCTPRTIRQEIAHFQQFKTDTQRWIDQHGSTYAPVQGGDIHQKPTLDQPVFSDSDIVMDSTLAVQRAVWNSQVDHKSTRSMPSCIRNACDENEYPSQEMNECRISDEHRSYCEDSLHSLPNQP</sequence>